<organism evidence="1 2">
    <name type="scientific">Lithospermum erythrorhizon</name>
    <name type="common">Purple gromwell</name>
    <name type="synonym">Lithospermum officinale var. erythrorhizon</name>
    <dbReference type="NCBI Taxonomy" id="34254"/>
    <lineage>
        <taxon>Eukaryota</taxon>
        <taxon>Viridiplantae</taxon>
        <taxon>Streptophyta</taxon>
        <taxon>Embryophyta</taxon>
        <taxon>Tracheophyta</taxon>
        <taxon>Spermatophyta</taxon>
        <taxon>Magnoliopsida</taxon>
        <taxon>eudicotyledons</taxon>
        <taxon>Gunneridae</taxon>
        <taxon>Pentapetalae</taxon>
        <taxon>asterids</taxon>
        <taxon>lamiids</taxon>
        <taxon>Boraginales</taxon>
        <taxon>Boraginaceae</taxon>
        <taxon>Boraginoideae</taxon>
        <taxon>Lithospermeae</taxon>
        <taxon>Lithospermum</taxon>
    </lineage>
</organism>
<proteinExistence type="predicted"/>
<name>A0AAV3P201_LITER</name>
<reference evidence="1 2" key="1">
    <citation type="submission" date="2024-01" db="EMBL/GenBank/DDBJ databases">
        <title>The complete chloroplast genome sequence of Lithospermum erythrorhizon: insights into the phylogenetic relationship among Boraginaceae species and the maternal lineages of purple gromwells.</title>
        <authorList>
            <person name="Okada T."/>
            <person name="Watanabe K."/>
        </authorList>
    </citation>
    <scope>NUCLEOTIDE SEQUENCE [LARGE SCALE GENOMIC DNA]</scope>
</reference>
<sequence length="93" mass="10744">MWDGNKHPSKAHSYVEVRSDEHMLSAKNARFVEVLDCCNGLVYLMLRTTDKEECPFLLNPSTMRFQTMSKIDESTMPSKDPYNLVVYGFGYDL</sequence>
<evidence type="ECO:0000313" key="2">
    <source>
        <dbReference type="Proteomes" id="UP001454036"/>
    </source>
</evidence>
<accession>A0AAV3P201</accession>
<evidence type="ECO:0000313" key="1">
    <source>
        <dbReference type="EMBL" id="GAA0145630.1"/>
    </source>
</evidence>
<dbReference type="EMBL" id="BAABME010031406">
    <property type="protein sequence ID" value="GAA0145630.1"/>
    <property type="molecule type" value="Genomic_DNA"/>
</dbReference>
<comment type="caution">
    <text evidence="1">The sequence shown here is derived from an EMBL/GenBank/DDBJ whole genome shotgun (WGS) entry which is preliminary data.</text>
</comment>
<dbReference type="Proteomes" id="UP001454036">
    <property type="component" value="Unassembled WGS sequence"/>
</dbReference>
<keyword evidence="2" id="KW-1185">Reference proteome</keyword>
<gene>
    <name evidence="1" type="ORF">LIER_42874</name>
</gene>
<protein>
    <submittedName>
        <fullName evidence="1">Uncharacterized protein</fullName>
    </submittedName>
</protein>
<dbReference type="AlphaFoldDB" id="A0AAV3P201"/>